<accession>A0A6A6HUZ1</accession>
<dbReference type="GeneID" id="54585695"/>
<proteinExistence type="predicted"/>
<evidence type="ECO:0000256" key="1">
    <source>
        <dbReference type="SAM" id="MobiDB-lite"/>
    </source>
</evidence>
<dbReference type="AlphaFoldDB" id="A0A6A6HUZ1"/>
<feature type="compositionally biased region" description="Low complexity" evidence="1">
    <location>
        <begin position="73"/>
        <end position="97"/>
    </location>
</feature>
<keyword evidence="3" id="KW-1185">Reference proteome</keyword>
<feature type="compositionally biased region" description="Basic and acidic residues" evidence="1">
    <location>
        <begin position="243"/>
        <end position="254"/>
    </location>
</feature>
<dbReference type="RefSeq" id="XP_033676377.1">
    <property type="nucleotide sequence ID" value="XM_033832365.1"/>
</dbReference>
<feature type="region of interest" description="Disordered" evidence="1">
    <location>
        <begin position="1"/>
        <end position="99"/>
    </location>
</feature>
<feature type="compositionally biased region" description="Polar residues" evidence="1">
    <location>
        <begin position="27"/>
        <end position="37"/>
    </location>
</feature>
<sequence>MSSGVRIDVQPFLQKPNPKASARRETQQVQLQSQTFSIPAFRPDVHPPAPHTPAQRTHPQSPPPPKYPPVPPQRCSSRAASRSCPPHQPPSQSSRSPPSAPVLSFLFAINNVTLHFVTSTPFFPAPPSPTWPIPLPFRSSPPPPLVAPSFALLVVLRALPACSTGDTPPTPTFLGTTSARFAPQFNDGFTDDADEAFDGGFRAEKRREPLSVPAYTPSQPWNLIASAADGSPEWHGNISLAVRDDDTASPKEEAPGLGYETAALPDPETSATPKGPNPAGNLDADDDKPVYADDEESQKQCSGPAADVSAMSCPKARTRSVELQTGLDIRCFWTRHERSDRFQQRRFPMGVLHTACSAYGSG</sequence>
<dbReference type="Proteomes" id="UP000800094">
    <property type="component" value="Unassembled WGS sequence"/>
</dbReference>
<evidence type="ECO:0000313" key="3">
    <source>
        <dbReference type="Proteomes" id="UP000800094"/>
    </source>
</evidence>
<feature type="compositionally biased region" description="Pro residues" evidence="1">
    <location>
        <begin position="60"/>
        <end position="72"/>
    </location>
</feature>
<feature type="region of interest" description="Disordered" evidence="1">
    <location>
        <begin position="243"/>
        <end position="313"/>
    </location>
</feature>
<name>A0A6A6HUZ1_9PLEO</name>
<reference evidence="2" key="1">
    <citation type="journal article" date="2020" name="Stud. Mycol.">
        <title>101 Dothideomycetes genomes: a test case for predicting lifestyles and emergence of pathogens.</title>
        <authorList>
            <person name="Haridas S."/>
            <person name="Albert R."/>
            <person name="Binder M."/>
            <person name="Bloem J."/>
            <person name="Labutti K."/>
            <person name="Salamov A."/>
            <person name="Andreopoulos B."/>
            <person name="Baker S."/>
            <person name="Barry K."/>
            <person name="Bills G."/>
            <person name="Bluhm B."/>
            <person name="Cannon C."/>
            <person name="Castanera R."/>
            <person name="Culley D."/>
            <person name="Daum C."/>
            <person name="Ezra D."/>
            <person name="Gonzalez J."/>
            <person name="Henrissat B."/>
            <person name="Kuo A."/>
            <person name="Liang C."/>
            <person name="Lipzen A."/>
            <person name="Lutzoni F."/>
            <person name="Magnuson J."/>
            <person name="Mondo S."/>
            <person name="Nolan M."/>
            <person name="Ohm R."/>
            <person name="Pangilinan J."/>
            <person name="Park H.-J."/>
            <person name="Ramirez L."/>
            <person name="Alfaro M."/>
            <person name="Sun H."/>
            <person name="Tritt A."/>
            <person name="Yoshinaga Y."/>
            <person name="Zwiers L.-H."/>
            <person name="Turgeon B."/>
            <person name="Goodwin S."/>
            <person name="Spatafora J."/>
            <person name="Crous P."/>
            <person name="Grigoriev I."/>
        </authorList>
    </citation>
    <scope>NUCLEOTIDE SEQUENCE</scope>
    <source>
        <strain evidence="2">CBS 122368</strain>
    </source>
</reference>
<organism evidence="2 3">
    <name type="scientific">Trematosphaeria pertusa</name>
    <dbReference type="NCBI Taxonomy" id="390896"/>
    <lineage>
        <taxon>Eukaryota</taxon>
        <taxon>Fungi</taxon>
        <taxon>Dikarya</taxon>
        <taxon>Ascomycota</taxon>
        <taxon>Pezizomycotina</taxon>
        <taxon>Dothideomycetes</taxon>
        <taxon>Pleosporomycetidae</taxon>
        <taxon>Pleosporales</taxon>
        <taxon>Massarineae</taxon>
        <taxon>Trematosphaeriaceae</taxon>
        <taxon>Trematosphaeria</taxon>
    </lineage>
</organism>
<gene>
    <name evidence="2" type="ORF">BU26DRAFT_556172</name>
</gene>
<evidence type="ECO:0000313" key="2">
    <source>
        <dbReference type="EMBL" id="KAF2241373.1"/>
    </source>
</evidence>
<protein>
    <submittedName>
        <fullName evidence="2">Uncharacterized protein</fullName>
    </submittedName>
</protein>
<dbReference type="EMBL" id="ML987212">
    <property type="protein sequence ID" value="KAF2241373.1"/>
    <property type="molecule type" value="Genomic_DNA"/>
</dbReference>